<dbReference type="GO" id="GO:0050380">
    <property type="term" value="F:undecaprenyl-diphosphatase activity"/>
    <property type="evidence" value="ECO:0007669"/>
    <property type="project" value="UniProtKB-EC"/>
</dbReference>
<gene>
    <name evidence="6" type="ORF">Sps_03116</name>
</gene>
<dbReference type="STRING" id="225848.Sps_03116"/>
<dbReference type="SMART" id="SM00014">
    <property type="entry name" value="acidPPc"/>
    <property type="match status" value="1"/>
</dbReference>
<proteinExistence type="predicted"/>
<dbReference type="EC" id="3.6.1.27" evidence="1"/>
<dbReference type="InterPro" id="IPR036938">
    <property type="entry name" value="PAP2/HPO_sf"/>
</dbReference>
<organism evidence="6 7">
    <name type="scientific">Shewanella psychrophila</name>
    <dbReference type="NCBI Taxonomy" id="225848"/>
    <lineage>
        <taxon>Bacteria</taxon>
        <taxon>Pseudomonadati</taxon>
        <taxon>Pseudomonadota</taxon>
        <taxon>Gammaproteobacteria</taxon>
        <taxon>Alteromonadales</taxon>
        <taxon>Shewanellaceae</taxon>
        <taxon>Shewanella</taxon>
    </lineage>
</organism>
<dbReference type="Pfam" id="PF01569">
    <property type="entry name" value="PAP2"/>
    <property type="match status" value="1"/>
</dbReference>
<dbReference type="KEGG" id="spsw:Sps_03116"/>
<feature type="transmembrane region" description="Helical" evidence="4">
    <location>
        <begin position="225"/>
        <end position="243"/>
    </location>
</feature>
<comment type="catalytic activity">
    <reaction evidence="3">
        <text>di-trans,octa-cis-undecaprenyl diphosphate + H2O = di-trans,octa-cis-undecaprenyl phosphate + phosphate + H(+)</text>
        <dbReference type="Rhea" id="RHEA:28094"/>
        <dbReference type="ChEBI" id="CHEBI:15377"/>
        <dbReference type="ChEBI" id="CHEBI:15378"/>
        <dbReference type="ChEBI" id="CHEBI:43474"/>
        <dbReference type="ChEBI" id="CHEBI:58405"/>
        <dbReference type="ChEBI" id="CHEBI:60392"/>
        <dbReference type="EC" id="3.6.1.27"/>
    </reaction>
</comment>
<dbReference type="PANTHER" id="PTHR14969:SF54">
    <property type="entry name" value="PHOSPHATIDYLGLYCEROPHOSPHATASE B"/>
    <property type="match status" value="1"/>
</dbReference>
<feature type="transmembrane region" description="Helical" evidence="4">
    <location>
        <begin position="189"/>
        <end position="213"/>
    </location>
</feature>
<dbReference type="InterPro" id="IPR000326">
    <property type="entry name" value="PAP2/HPO"/>
</dbReference>
<keyword evidence="4" id="KW-0812">Transmembrane</keyword>
<evidence type="ECO:0000313" key="6">
    <source>
        <dbReference type="EMBL" id="AQS38259.1"/>
    </source>
</evidence>
<evidence type="ECO:0000259" key="5">
    <source>
        <dbReference type="SMART" id="SM00014"/>
    </source>
</evidence>
<keyword evidence="4" id="KW-1133">Transmembrane helix</keyword>
<dbReference type="AlphaFoldDB" id="A0A1S6HRV8"/>
<dbReference type="Proteomes" id="UP000189545">
    <property type="component" value="Chromosome"/>
</dbReference>
<dbReference type="GO" id="GO:0005886">
    <property type="term" value="C:plasma membrane"/>
    <property type="evidence" value="ECO:0007669"/>
    <property type="project" value="TreeGrafter"/>
</dbReference>
<accession>A0A1S6HRV8</accession>
<sequence>MKLPFSFKSSVLIPMMLGWLILLIIPGILFVFDISLFPLLSLDSTAAETLFWITSSGTIPYGVATILLVLLLSYRRLERSRFFSLFFTISLSMCTILGLSHYLKPLFNEARPNAVWLEQHYLLNTDNFYSLSKAERKEQMMAAVNQIEHADTEITLAPLVKQHWQHEVDFSFPSGHTLLAITLTMVTSYYLLLAGNIWIPSLLFFWSISMGFSRMLLGMHWSQDVLASTLLGGIIGLVSLFAIHKTFPFIWSLSTKLVSQRRKANQ</sequence>
<feature type="transmembrane region" description="Helical" evidence="4">
    <location>
        <begin position="49"/>
        <end position="70"/>
    </location>
</feature>
<protein>
    <recommendedName>
        <fullName evidence="1">undecaprenyl-diphosphate phosphatase</fullName>
        <ecNumber evidence="1">3.6.1.27</ecNumber>
    </recommendedName>
    <alternativeName>
        <fullName evidence="2">Undecaprenyl pyrophosphate phosphatase</fullName>
    </alternativeName>
</protein>
<dbReference type="CDD" id="cd01610">
    <property type="entry name" value="PAP2_like"/>
    <property type="match status" value="1"/>
</dbReference>
<dbReference type="Gene3D" id="1.20.144.10">
    <property type="entry name" value="Phosphatidic acid phosphatase type 2/haloperoxidase"/>
    <property type="match status" value="1"/>
</dbReference>
<evidence type="ECO:0000256" key="2">
    <source>
        <dbReference type="ARBA" id="ARBA00032707"/>
    </source>
</evidence>
<feature type="transmembrane region" description="Helical" evidence="4">
    <location>
        <begin position="12"/>
        <end position="37"/>
    </location>
</feature>
<feature type="transmembrane region" description="Helical" evidence="4">
    <location>
        <begin position="82"/>
        <end position="103"/>
    </location>
</feature>
<dbReference type="RefSeq" id="WP_237157848.1">
    <property type="nucleotide sequence ID" value="NZ_CP014782.1"/>
</dbReference>
<evidence type="ECO:0000313" key="7">
    <source>
        <dbReference type="Proteomes" id="UP000189545"/>
    </source>
</evidence>
<feature type="domain" description="Phosphatidic acid phosphatase type 2/haloperoxidase" evidence="5">
    <location>
        <begin position="84"/>
        <end position="240"/>
    </location>
</feature>
<keyword evidence="4" id="KW-0472">Membrane</keyword>
<evidence type="ECO:0000256" key="3">
    <source>
        <dbReference type="ARBA" id="ARBA00047594"/>
    </source>
</evidence>
<evidence type="ECO:0000256" key="4">
    <source>
        <dbReference type="SAM" id="Phobius"/>
    </source>
</evidence>
<keyword evidence="6" id="KW-0378">Hydrolase</keyword>
<dbReference type="EMBL" id="CP014782">
    <property type="protein sequence ID" value="AQS38259.1"/>
    <property type="molecule type" value="Genomic_DNA"/>
</dbReference>
<dbReference type="SUPFAM" id="SSF48317">
    <property type="entry name" value="Acid phosphatase/Vanadium-dependent haloperoxidase"/>
    <property type="match status" value="1"/>
</dbReference>
<evidence type="ECO:0000256" key="1">
    <source>
        <dbReference type="ARBA" id="ARBA00012374"/>
    </source>
</evidence>
<keyword evidence="7" id="KW-1185">Reference proteome</keyword>
<dbReference type="PANTHER" id="PTHR14969">
    <property type="entry name" value="SPHINGOSINE-1-PHOSPHATE PHOSPHOHYDROLASE"/>
    <property type="match status" value="1"/>
</dbReference>
<reference evidence="6 7" key="1">
    <citation type="submission" date="2016-03" db="EMBL/GenBank/DDBJ databases">
        <title>Complete genome sequence of Shewanella psychrophila WP2, a deep sea bacterium isolated from west Pacific sediment.</title>
        <authorList>
            <person name="Xu G."/>
            <person name="Jian H."/>
        </authorList>
    </citation>
    <scope>NUCLEOTIDE SEQUENCE [LARGE SCALE GENOMIC DNA]</scope>
    <source>
        <strain evidence="6 7">WP2</strain>
    </source>
</reference>
<name>A0A1S6HRV8_9GAMM</name>